<proteinExistence type="predicted"/>
<accession>W6RBI8</accession>
<dbReference type="AlphaFoldDB" id="W6RBI8"/>
<name>W6RBI8_9HYPH</name>
<evidence type="ECO:0000313" key="2">
    <source>
        <dbReference type="Proteomes" id="UP000019443"/>
    </source>
</evidence>
<protein>
    <submittedName>
        <fullName evidence="1">Uncharacterized protein</fullName>
    </submittedName>
</protein>
<dbReference type="Proteomes" id="UP000019443">
    <property type="component" value="Chromosome"/>
</dbReference>
<dbReference type="KEGG" id="rhl:LPU83_2033"/>
<dbReference type="EMBL" id="HG916852">
    <property type="protein sequence ID" value="CDM57690.1"/>
    <property type="molecule type" value="Genomic_DNA"/>
</dbReference>
<evidence type="ECO:0000313" key="1">
    <source>
        <dbReference type="EMBL" id="CDM57690.1"/>
    </source>
</evidence>
<dbReference type="HOGENOM" id="CLU_2331758_0_0_5"/>
<reference evidence="1" key="1">
    <citation type="submission" date="2013-11" db="EMBL/GenBank/DDBJ databases">
        <title>Draft genome sequence of the broad-host-range Rhizobium sp. LPU83 strain, a member of the low-genetic diversity Oregon-like Rhizobium sp. group.</title>
        <authorList>
            <person name="Wibberg D."/>
            <person name="Puehler A."/>
            <person name="Schlueter A."/>
        </authorList>
    </citation>
    <scope>NUCLEOTIDE SEQUENCE [LARGE SCALE GENOMIC DNA]</scope>
    <source>
        <strain evidence="1">LPU83</strain>
    </source>
</reference>
<keyword evidence="2" id="KW-1185">Reference proteome</keyword>
<organism evidence="1 2">
    <name type="scientific">Rhizobium favelukesii</name>
    <dbReference type="NCBI Taxonomy" id="348824"/>
    <lineage>
        <taxon>Bacteria</taxon>
        <taxon>Pseudomonadati</taxon>
        <taxon>Pseudomonadota</taxon>
        <taxon>Alphaproteobacteria</taxon>
        <taxon>Hyphomicrobiales</taxon>
        <taxon>Rhizobiaceae</taxon>
        <taxon>Rhizobium/Agrobacterium group</taxon>
        <taxon>Rhizobium</taxon>
    </lineage>
</organism>
<gene>
    <name evidence="1" type="ORF">LPU83_2033</name>
</gene>
<sequence>MPNPPFCSRLHAKSFGLVLFGDWFNAHLARLAQSGTQPVDALHVRSSAEGPELVIAKLPIAGRMNFAAATFRTQPGALAASAFMRLIPILGLPWQEHD</sequence>